<accession>A0ABR3P870</accession>
<dbReference type="RefSeq" id="XP_069198500.1">
    <property type="nucleotide sequence ID" value="XM_069341994.1"/>
</dbReference>
<feature type="region of interest" description="Disordered" evidence="1">
    <location>
        <begin position="1"/>
        <end position="23"/>
    </location>
</feature>
<protein>
    <submittedName>
        <fullName evidence="2">Uncharacterized protein</fullName>
    </submittedName>
</protein>
<reference evidence="2 3" key="1">
    <citation type="submission" date="2024-07" db="EMBL/GenBank/DDBJ databases">
        <title>Draft sequence of the Neodothiora populina.</title>
        <authorList>
            <person name="Drown D.D."/>
            <person name="Schuette U.S."/>
            <person name="Buechlein A.B."/>
            <person name="Rusch D.R."/>
            <person name="Winton L.W."/>
            <person name="Adams G.A."/>
        </authorList>
    </citation>
    <scope>NUCLEOTIDE SEQUENCE [LARGE SCALE GENOMIC DNA]</scope>
    <source>
        <strain evidence="2 3">CPC 39397</strain>
    </source>
</reference>
<gene>
    <name evidence="2" type="ORF">AAFC00_002649</name>
</gene>
<name>A0ABR3P870_9PEZI</name>
<dbReference type="Proteomes" id="UP001562354">
    <property type="component" value="Unassembled WGS sequence"/>
</dbReference>
<evidence type="ECO:0000313" key="2">
    <source>
        <dbReference type="EMBL" id="KAL1302224.1"/>
    </source>
</evidence>
<feature type="region of interest" description="Disordered" evidence="1">
    <location>
        <begin position="163"/>
        <end position="200"/>
    </location>
</feature>
<evidence type="ECO:0000256" key="1">
    <source>
        <dbReference type="SAM" id="MobiDB-lite"/>
    </source>
</evidence>
<organism evidence="2 3">
    <name type="scientific">Neodothiora populina</name>
    <dbReference type="NCBI Taxonomy" id="2781224"/>
    <lineage>
        <taxon>Eukaryota</taxon>
        <taxon>Fungi</taxon>
        <taxon>Dikarya</taxon>
        <taxon>Ascomycota</taxon>
        <taxon>Pezizomycotina</taxon>
        <taxon>Dothideomycetes</taxon>
        <taxon>Dothideomycetidae</taxon>
        <taxon>Dothideales</taxon>
        <taxon>Dothioraceae</taxon>
        <taxon>Neodothiora</taxon>
    </lineage>
</organism>
<evidence type="ECO:0000313" key="3">
    <source>
        <dbReference type="Proteomes" id="UP001562354"/>
    </source>
</evidence>
<feature type="compositionally biased region" description="Basic and acidic residues" evidence="1">
    <location>
        <begin position="191"/>
        <end position="200"/>
    </location>
</feature>
<dbReference type="EMBL" id="JBFMKM010000012">
    <property type="protein sequence ID" value="KAL1302224.1"/>
    <property type="molecule type" value="Genomic_DNA"/>
</dbReference>
<comment type="caution">
    <text evidence="2">The sequence shown here is derived from an EMBL/GenBank/DDBJ whole genome shotgun (WGS) entry which is preliminary data.</text>
</comment>
<dbReference type="GeneID" id="95976351"/>
<sequence length="200" mass="21593">MAATQTPYPPSHPHHTSSPLSPSTALHHLKTYLSLSETQPHLHPDAQLDPREIRFSTTGGPSGGLVLHNLRRVEKGLEGEVLAPEVDELNEIFGGGGAAAAEDEMVGGKGPAKTALKRTSAYEGLELLDPVEYARSQAVLEGDVGVRDTADAEAFYDAAREEEAYEGGAGGMTQREKEARKEEKKKRRKAEQRAKAEKKA</sequence>
<proteinExistence type="predicted"/>
<keyword evidence="3" id="KW-1185">Reference proteome</keyword>